<dbReference type="SUPFAM" id="SSF48013">
    <property type="entry name" value="NusB-like"/>
    <property type="match status" value="1"/>
</dbReference>
<reference evidence="7 8" key="1">
    <citation type="submission" date="2020-01" db="EMBL/GenBank/DDBJ databases">
        <authorList>
            <person name="Kim M.K."/>
        </authorList>
    </citation>
    <scope>NUCLEOTIDE SEQUENCE [LARGE SCALE GENOMIC DNA]</scope>
    <source>
        <strain evidence="7 8">BT213</strain>
    </source>
</reference>
<dbReference type="InterPro" id="IPR011605">
    <property type="entry name" value="NusB_fam"/>
</dbReference>
<evidence type="ECO:0000313" key="7">
    <source>
        <dbReference type="EMBL" id="NDK57269.1"/>
    </source>
</evidence>
<dbReference type="GO" id="GO:0003723">
    <property type="term" value="F:RNA binding"/>
    <property type="evidence" value="ECO:0007669"/>
    <property type="project" value="UniProtKB-KW"/>
</dbReference>
<dbReference type="InterPro" id="IPR035926">
    <property type="entry name" value="NusB-like_sf"/>
</dbReference>
<name>A0A6B2H1X9_9BACT</name>
<keyword evidence="4" id="KW-0805">Transcription regulation</keyword>
<dbReference type="Gene3D" id="1.10.940.10">
    <property type="entry name" value="NusB-like"/>
    <property type="match status" value="1"/>
</dbReference>
<comment type="similarity">
    <text evidence="1">Belongs to the NusB family.</text>
</comment>
<gene>
    <name evidence="7" type="primary">nusB</name>
    <name evidence="7" type="ORF">GWO68_15200</name>
</gene>
<dbReference type="GO" id="GO:0031564">
    <property type="term" value="P:transcription antitermination"/>
    <property type="evidence" value="ECO:0007669"/>
    <property type="project" value="UniProtKB-KW"/>
</dbReference>
<dbReference type="GO" id="GO:0005829">
    <property type="term" value="C:cytosol"/>
    <property type="evidence" value="ECO:0007669"/>
    <property type="project" value="TreeGrafter"/>
</dbReference>
<accession>A0A6B2H1X9</accession>
<evidence type="ECO:0000313" key="8">
    <source>
        <dbReference type="Proteomes" id="UP000478546"/>
    </source>
</evidence>
<evidence type="ECO:0000259" key="6">
    <source>
        <dbReference type="Pfam" id="PF01029"/>
    </source>
</evidence>
<evidence type="ECO:0000256" key="1">
    <source>
        <dbReference type="ARBA" id="ARBA00005952"/>
    </source>
</evidence>
<keyword evidence="2" id="KW-0889">Transcription antitermination</keyword>
<dbReference type="RefSeq" id="WP_162347332.1">
    <property type="nucleotide sequence ID" value="NZ_JAAEAA010000023.1"/>
</dbReference>
<evidence type="ECO:0000256" key="5">
    <source>
        <dbReference type="ARBA" id="ARBA00023163"/>
    </source>
</evidence>
<dbReference type="NCBIfam" id="TIGR01951">
    <property type="entry name" value="nusB"/>
    <property type="match status" value="1"/>
</dbReference>
<evidence type="ECO:0000256" key="2">
    <source>
        <dbReference type="ARBA" id="ARBA00022814"/>
    </source>
</evidence>
<keyword evidence="5" id="KW-0804">Transcription</keyword>
<evidence type="ECO:0000256" key="4">
    <source>
        <dbReference type="ARBA" id="ARBA00023015"/>
    </source>
</evidence>
<comment type="caution">
    <text evidence="7">The sequence shown here is derived from an EMBL/GenBank/DDBJ whole genome shotgun (WGS) entry which is preliminary data.</text>
</comment>
<dbReference type="PANTHER" id="PTHR11078:SF3">
    <property type="entry name" value="ANTITERMINATION NUSB DOMAIN-CONTAINING PROTEIN"/>
    <property type="match status" value="1"/>
</dbReference>
<dbReference type="EMBL" id="JAAEAA010000023">
    <property type="protein sequence ID" value="NDK57269.1"/>
    <property type="molecule type" value="Genomic_DNA"/>
</dbReference>
<keyword evidence="3" id="KW-0694">RNA-binding</keyword>
<dbReference type="Proteomes" id="UP000478546">
    <property type="component" value="Unassembled WGS sequence"/>
</dbReference>
<dbReference type="AlphaFoldDB" id="A0A6B2H1X9"/>
<feature type="domain" description="NusB/RsmB/TIM44" evidence="6">
    <location>
        <begin position="277"/>
        <end position="373"/>
    </location>
</feature>
<dbReference type="InterPro" id="IPR006027">
    <property type="entry name" value="NusB_RsmB_TIM44"/>
</dbReference>
<organism evidence="7 8">
    <name type="scientific">Pontibacter fetidus</name>
    <dbReference type="NCBI Taxonomy" id="2700082"/>
    <lineage>
        <taxon>Bacteria</taxon>
        <taxon>Pseudomonadati</taxon>
        <taxon>Bacteroidota</taxon>
        <taxon>Cytophagia</taxon>
        <taxon>Cytophagales</taxon>
        <taxon>Hymenobacteraceae</taxon>
        <taxon>Pontibacter</taxon>
    </lineage>
</organism>
<dbReference type="Pfam" id="PF01029">
    <property type="entry name" value="NusB"/>
    <property type="match status" value="1"/>
</dbReference>
<keyword evidence="8" id="KW-1185">Reference proteome</keyword>
<sequence>MLNRRTLRIKAMQAIYAYMQAEGSDYLLALDQIGEDFAPDLNAMEVQDRKLLEGQKQIATLLFKEWYEKRQFDAEDADKEIVDAVNRAVVSYQNQTRKDLRYYHDQMLVAVERIYDHYLANLQLLNVLTDLVQEEEEKRSNRFTEATGPDVKQFLRNQLVQRILNNKSYQQHIIRRNISWGSDVSEIRQVYKSVIKQDEVFLAYLQNPSPSLTDDFELIKHIYKNIIFKEKTLQSLFEEQDLNWAENKAIVKSLVNKTLKMFGEEAEGNAEEVTLLDLSPNWEDDKAFFEELYKQTLQEDEKYEAMIAASVQNWDVERVALLDKIILKMALCEMHIFRSIPVKVTINEYIEISKLYSTPKSKQFINGVLDKMAQELVTKGDIRKSGRGLIDNK</sequence>
<proteinExistence type="inferred from homology"/>
<dbReference type="GO" id="GO:0006353">
    <property type="term" value="P:DNA-templated transcription termination"/>
    <property type="evidence" value="ECO:0007669"/>
    <property type="project" value="InterPro"/>
</dbReference>
<dbReference type="PANTHER" id="PTHR11078">
    <property type="entry name" value="N UTILIZATION SUBSTANCE PROTEIN B-RELATED"/>
    <property type="match status" value="1"/>
</dbReference>
<evidence type="ECO:0000256" key="3">
    <source>
        <dbReference type="ARBA" id="ARBA00022884"/>
    </source>
</evidence>
<protein>
    <submittedName>
        <fullName evidence="7">Transcription antitermination factor NusB</fullName>
    </submittedName>
</protein>